<sequence length="492" mass="52707">MNRKFLSLAVAVSLITAAFIAPAGASPTKNTYTIAFQQQIPADYDPVISKAGGKILRVLPEVSGLEVQSDNPYFLNNLKAIKGIQAANVSLFLKLDDKQITPVAANGQPVTDIPQADQTDSYWDYQWDIQRITHHGDSYALETGGVEINGTVIHKAIVGIIDSGIDFNHPDLKNNIVGGQNFVPANADGDATETDDPNDYGDRYGHGTHVAGSIASNGKMHGIGPDLGIRAYRIFSASGNTQTPWIISAIVQAAKDKVDVINMSIGGFDSISRYTYLDDKNAYSDVADALLYRRAIKYAVDHNVTVVTAAGNESLNLNNPNVITSYMNQTYGHLGFKFKGASREVPGQTPGVITVSSSNEWSKDKIAFYSNYGSRSIDVAAPGGDYGPLYDQTSDLNLRDLHYHTFSTYPTNMEPYVTSNLRGYALLQGTSMASPKVAGIAGVIKAHNPGLTPAQVTALIQQTAVDLGKPGTDALFGAGEANSYTALTGMKK</sequence>
<dbReference type="InterPro" id="IPR023828">
    <property type="entry name" value="Peptidase_S8_Ser-AS"/>
</dbReference>
<comment type="similarity">
    <text evidence="1 6 7">Belongs to the peptidase S8 family.</text>
</comment>
<evidence type="ECO:0000259" key="9">
    <source>
        <dbReference type="Pfam" id="PF00082"/>
    </source>
</evidence>
<evidence type="ECO:0000256" key="1">
    <source>
        <dbReference type="ARBA" id="ARBA00011073"/>
    </source>
</evidence>
<keyword evidence="3 6" id="KW-0378">Hydrolase</keyword>
<dbReference type="InterPro" id="IPR000209">
    <property type="entry name" value="Peptidase_S8/S53_dom"/>
</dbReference>
<dbReference type="STRING" id="1121420.SAMN02746098_03336"/>
<feature type="active site" description="Charge relay system" evidence="5 6">
    <location>
        <position position="206"/>
    </location>
</feature>
<dbReference type="PANTHER" id="PTHR43806">
    <property type="entry name" value="PEPTIDASE S8"/>
    <property type="match status" value="1"/>
</dbReference>
<organism evidence="10 11">
    <name type="scientific">Desulfosporosinus lacus DSM 15449</name>
    <dbReference type="NCBI Taxonomy" id="1121420"/>
    <lineage>
        <taxon>Bacteria</taxon>
        <taxon>Bacillati</taxon>
        <taxon>Bacillota</taxon>
        <taxon>Clostridia</taxon>
        <taxon>Eubacteriales</taxon>
        <taxon>Desulfitobacteriaceae</taxon>
        <taxon>Desulfosporosinus</taxon>
    </lineage>
</organism>
<evidence type="ECO:0000256" key="7">
    <source>
        <dbReference type="RuleBase" id="RU003355"/>
    </source>
</evidence>
<dbReference type="AlphaFoldDB" id="A0A1M5ZJP1"/>
<dbReference type="InterPro" id="IPR036852">
    <property type="entry name" value="Peptidase_S8/S53_dom_sf"/>
</dbReference>
<gene>
    <name evidence="10" type="ORF">SAMN02746098_03336</name>
</gene>
<dbReference type="Proteomes" id="UP000183954">
    <property type="component" value="Unassembled WGS sequence"/>
</dbReference>
<dbReference type="InterPro" id="IPR050131">
    <property type="entry name" value="Peptidase_S8_subtilisin-like"/>
</dbReference>
<reference evidence="11" key="1">
    <citation type="submission" date="2016-11" db="EMBL/GenBank/DDBJ databases">
        <authorList>
            <person name="Varghese N."/>
            <person name="Submissions S."/>
        </authorList>
    </citation>
    <scope>NUCLEOTIDE SEQUENCE [LARGE SCALE GENOMIC DNA]</scope>
    <source>
        <strain evidence="11">DSM 15449</strain>
    </source>
</reference>
<evidence type="ECO:0000313" key="10">
    <source>
        <dbReference type="EMBL" id="SHI24359.1"/>
    </source>
</evidence>
<dbReference type="PRINTS" id="PR01779">
    <property type="entry name" value="LANTIPROCESS"/>
</dbReference>
<feature type="domain" description="Peptidase S8/S53" evidence="9">
    <location>
        <begin position="156"/>
        <end position="479"/>
    </location>
</feature>
<feature type="chain" id="PRO_5038872313" evidence="8">
    <location>
        <begin position="24"/>
        <end position="492"/>
    </location>
</feature>
<evidence type="ECO:0000256" key="8">
    <source>
        <dbReference type="SAM" id="SignalP"/>
    </source>
</evidence>
<keyword evidence="11" id="KW-1185">Reference proteome</keyword>
<feature type="active site" description="Charge relay system" evidence="5 6">
    <location>
        <position position="162"/>
    </location>
</feature>
<dbReference type="EMBL" id="FQXJ01000012">
    <property type="protein sequence ID" value="SHI24359.1"/>
    <property type="molecule type" value="Genomic_DNA"/>
</dbReference>
<evidence type="ECO:0000313" key="11">
    <source>
        <dbReference type="Proteomes" id="UP000183954"/>
    </source>
</evidence>
<dbReference type="Pfam" id="PF00082">
    <property type="entry name" value="Peptidase_S8"/>
    <property type="match status" value="1"/>
</dbReference>
<dbReference type="PROSITE" id="PS00137">
    <property type="entry name" value="SUBTILASE_HIS"/>
    <property type="match status" value="1"/>
</dbReference>
<dbReference type="PROSITE" id="PS51892">
    <property type="entry name" value="SUBTILASE"/>
    <property type="match status" value="1"/>
</dbReference>
<protein>
    <submittedName>
        <fullName evidence="10">Subtilase family protein</fullName>
    </submittedName>
</protein>
<accession>A0A1M5ZJP1</accession>
<dbReference type="PANTHER" id="PTHR43806:SF11">
    <property type="entry name" value="CEREVISIN-RELATED"/>
    <property type="match status" value="1"/>
</dbReference>
<dbReference type="InterPro" id="IPR015500">
    <property type="entry name" value="Peptidase_S8_subtilisin-rel"/>
</dbReference>
<name>A0A1M5ZJP1_9FIRM</name>
<dbReference type="GO" id="GO:0006508">
    <property type="term" value="P:proteolysis"/>
    <property type="evidence" value="ECO:0007669"/>
    <property type="project" value="UniProtKB-KW"/>
</dbReference>
<evidence type="ECO:0000256" key="6">
    <source>
        <dbReference type="PROSITE-ProRule" id="PRU01240"/>
    </source>
</evidence>
<proteinExistence type="inferred from homology"/>
<keyword evidence="2 6" id="KW-0645">Protease</keyword>
<dbReference type="Gene3D" id="3.40.50.200">
    <property type="entry name" value="Peptidase S8/S53 domain"/>
    <property type="match status" value="1"/>
</dbReference>
<dbReference type="GO" id="GO:0004252">
    <property type="term" value="F:serine-type endopeptidase activity"/>
    <property type="evidence" value="ECO:0007669"/>
    <property type="project" value="UniProtKB-UniRule"/>
</dbReference>
<evidence type="ECO:0000256" key="3">
    <source>
        <dbReference type="ARBA" id="ARBA00022801"/>
    </source>
</evidence>
<dbReference type="PRINTS" id="PR00723">
    <property type="entry name" value="SUBTILISIN"/>
</dbReference>
<keyword evidence="4 6" id="KW-0720">Serine protease</keyword>
<dbReference type="SUPFAM" id="SSF52743">
    <property type="entry name" value="Subtilisin-like"/>
    <property type="match status" value="1"/>
</dbReference>
<evidence type="ECO:0000256" key="4">
    <source>
        <dbReference type="ARBA" id="ARBA00022825"/>
    </source>
</evidence>
<dbReference type="InterPro" id="IPR008357">
    <property type="entry name" value="Lanit_process"/>
</dbReference>
<dbReference type="InterPro" id="IPR023827">
    <property type="entry name" value="Peptidase_S8_Asp-AS"/>
</dbReference>
<dbReference type="PROSITE" id="PS00136">
    <property type="entry name" value="SUBTILASE_ASP"/>
    <property type="match status" value="1"/>
</dbReference>
<dbReference type="PROSITE" id="PS00138">
    <property type="entry name" value="SUBTILASE_SER"/>
    <property type="match status" value="1"/>
</dbReference>
<evidence type="ECO:0000256" key="2">
    <source>
        <dbReference type="ARBA" id="ARBA00022670"/>
    </source>
</evidence>
<dbReference type="RefSeq" id="WP_200797937.1">
    <property type="nucleotide sequence ID" value="NZ_FQXJ01000012.1"/>
</dbReference>
<feature type="active site" description="Charge relay system" evidence="5 6">
    <location>
        <position position="431"/>
    </location>
</feature>
<feature type="signal peptide" evidence="8">
    <location>
        <begin position="1"/>
        <end position="23"/>
    </location>
</feature>
<evidence type="ECO:0000256" key="5">
    <source>
        <dbReference type="PIRSR" id="PIRSR615500-1"/>
    </source>
</evidence>
<dbReference type="CDD" id="cd07482">
    <property type="entry name" value="Peptidases_S8_Lantibiotic_specific_protease"/>
    <property type="match status" value="1"/>
</dbReference>
<dbReference type="InterPro" id="IPR022398">
    <property type="entry name" value="Peptidase_S8_His-AS"/>
</dbReference>
<keyword evidence="8" id="KW-0732">Signal</keyword>